<proteinExistence type="predicted"/>
<gene>
    <name evidence="1" type="ORF">BZM27_27050</name>
</gene>
<reference evidence="1 2" key="1">
    <citation type="submission" date="2017-02" db="EMBL/GenBank/DDBJ databases">
        <title>Paraburkholderia sophoroidis sp. nov. and Paraburkholderia steynii sp. nov. rhizobial symbionts of the fynbos legume Hypocalyptus sophoroides.</title>
        <authorList>
            <person name="Steenkamp E.T."/>
            <person name="Beukes C.W."/>
            <person name="Van Zyl E."/>
            <person name="Avontuur J."/>
            <person name="Chan W.Y."/>
            <person name="Hassen A."/>
            <person name="Palmer M."/>
            <person name="Mthombeni L."/>
            <person name="Phalane F."/>
            <person name="Sereme K."/>
            <person name="Venter S.N."/>
        </authorList>
    </citation>
    <scope>NUCLEOTIDE SEQUENCE [LARGE SCALE GENOMIC DNA]</scope>
    <source>
        <strain evidence="1 2">HC1.1ba</strain>
    </source>
</reference>
<comment type="caution">
    <text evidence="1">The sequence shown here is derived from an EMBL/GenBank/DDBJ whole genome shotgun (WGS) entry which is preliminary data.</text>
</comment>
<name>A0A4R0XGK6_9BURK</name>
<dbReference type="AlphaFoldDB" id="A0A4R0XGK6"/>
<keyword evidence="2" id="KW-1185">Reference proteome</keyword>
<organism evidence="1 2">
    <name type="scientific">Paraburkholderia steynii</name>
    <dbReference type="NCBI Taxonomy" id="1245441"/>
    <lineage>
        <taxon>Bacteria</taxon>
        <taxon>Pseudomonadati</taxon>
        <taxon>Pseudomonadota</taxon>
        <taxon>Betaproteobacteria</taxon>
        <taxon>Burkholderiales</taxon>
        <taxon>Burkholderiaceae</taxon>
        <taxon>Paraburkholderia</taxon>
    </lineage>
</organism>
<evidence type="ECO:0000313" key="1">
    <source>
        <dbReference type="EMBL" id="TCG06327.1"/>
    </source>
</evidence>
<protein>
    <submittedName>
        <fullName evidence="1">Uncharacterized protein</fullName>
    </submittedName>
</protein>
<dbReference type="Proteomes" id="UP000294200">
    <property type="component" value="Unassembled WGS sequence"/>
</dbReference>
<dbReference type="EMBL" id="MWML01000114">
    <property type="protein sequence ID" value="TCG06327.1"/>
    <property type="molecule type" value="Genomic_DNA"/>
</dbReference>
<evidence type="ECO:0000313" key="2">
    <source>
        <dbReference type="Proteomes" id="UP000294200"/>
    </source>
</evidence>
<accession>A0A4R0XGK6</accession>
<sequence length="77" mass="9044">MLHNSFLENGQKMSERRAYRFDVAHARSRTSAMRQMNIDKLRHESIIDIDKGQPLVQPTRKVTQRGQIVLNRIVRIS</sequence>